<evidence type="ECO:0000313" key="1">
    <source>
        <dbReference type="EMBL" id="MBC2602664.1"/>
    </source>
</evidence>
<evidence type="ECO:0000313" key="2">
    <source>
        <dbReference type="Proteomes" id="UP000525652"/>
    </source>
</evidence>
<reference evidence="1 2" key="1">
    <citation type="submission" date="2020-07" db="EMBL/GenBank/DDBJ databases">
        <authorList>
            <person name="Feng X."/>
        </authorList>
    </citation>
    <scope>NUCLEOTIDE SEQUENCE [LARGE SCALE GENOMIC DNA]</scope>
    <source>
        <strain evidence="1 2">JCM14086</strain>
    </source>
</reference>
<dbReference type="InterPro" id="IPR014718">
    <property type="entry name" value="GH-type_carb-bd"/>
</dbReference>
<dbReference type="AlphaFoldDB" id="A0A7X1AZI5"/>
<dbReference type="GO" id="GO:0030246">
    <property type="term" value="F:carbohydrate binding"/>
    <property type="evidence" value="ECO:0007669"/>
    <property type="project" value="InterPro"/>
</dbReference>
<name>A0A7X1AZI5_9BACT</name>
<proteinExistence type="predicted"/>
<dbReference type="Proteomes" id="UP000525652">
    <property type="component" value="Unassembled WGS sequence"/>
</dbReference>
<gene>
    <name evidence="1" type="ORF">H5P30_12850</name>
</gene>
<keyword evidence="2" id="KW-1185">Reference proteome</keyword>
<dbReference type="RefSeq" id="WP_185693330.1">
    <property type="nucleotide sequence ID" value="NZ_JACHVA010000101.1"/>
</dbReference>
<organism evidence="1 2">
    <name type="scientific">Puniceicoccus vermicola</name>
    <dbReference type="NCBI Taxonomy" id="388746"/>
    <lineage>
        <taxon>Bacteria</taxon>
        <taxon>Pseudomonadati</taxon>
        <taxon>Verrucomicrobiota</taxon>
        <taxon>Opitutia</taxon>
        <taxon>Puniceicoccales</taxon>
        <taxon>Puniceicoccaceae</taxon>
        <taxon>Puniceicoccus</taxon>
    </lineage>
</organism>
<dbReference type="Gene3D" id="2.70.98.10">
    <property type="match status" value="1"/>
</dbReference>
<comment type="caution">
    <text evidence="1">The sequence shown here is derived from an EMBL/GenBank/DDBJ whole genome shotgun (WGS) entry which is preliminary data.</text>
</comment>
<accession>A0A7X1AZI5</accession>
<protein>
    <submittedName>
        <fullName evidence="1">Uncharacterized protein</fullName>
    </submittedName>
</protein>
<sequence length="333" mass="37400">MTFSGYFLFSALLAIVWPVSGAVTLRQQYVPKLPGTRQLHSDRLAVEVMDPEAPDRYNQGVRFSPVANILRVSMDGQDFLYAPIEHNPITQNGGLAMEFDIKADENPPPGFQEASWGEGFLKVGVGILARHGDAYDFYAQYPLLEAANTTAEWGEDRARFHQDSGDVRGYAYSLDSEVLVVGNEVRIHHRLTNAGERSFTTINYAHNFFRFDGRDCGPGDYVVEPHYGFYAVTMNPPMKRQGNSLVIVGGYLPELPVSRTYVFPFDPGRPSDEMVVRHPSSGMSVEVETSPNSGYSVIHAEPLFISPEQFIRLELEPGESAEWTRVYRFECDR</sequence>
<dbReference type="EMBL" id="JACHVA010000101">
    <property type="protein sequence ID" value="MBC2602664.1"/>
    <property type="molecule type" value="Genomic_DNA"/>
</dbReference>